<feature type="binding site" evidence="12">
    <location>
        <position position="299"/>
    </location>
    <ligand>
        <name>[4Fe-4S] cluster</name>
        <dbReference type="ChEBI" id="CHEBI:49883"/>
    </ligand>
</feature>
<dbReference type="InterPro" id="IPR005759">
    <property type="entry name" value="Nth"/>
</dbReference>
<keyword evidence="11 12" id="KW-0326">Glycosidase</keyword>
<dbReference type="Pfam" id="PF10576">
    <property type="entry name" value="EndIII_4Fe-2S"/>
    <property type="match status" value="1"/>
</dbReference>
<evidence type="ECO:0000256" key="12">
    <source>
        <dbReference type="HAMAP-Rule" id="MF_00942"/>
    </source>
</evidence>
<keyword evidence="2 12" id="KW-0004">4Fe-4S</keyword>
<feature type="compositionally biased region" description="Basic residues" evidence="13">
    <location>
        <begin position="1"/>
        <end position="10"/>
    </location>
</feature>
<keyword evidence="5 12" id="KW-0378">Hydrolase</keyword>
<evidence type="ECO:0000256" key="9">
    <source>
        <dbReference type="ARBA" id="ARBA00023204"/>
    </source>
</evidence>
<evidence type="ECO:0000256" key="2">
    <source>
        <dbReference type="ARBA" id="ARBA00022485"/>
    </source>
</evidence>
<dbReference type="SUPFAM" id="SSF48150">
    <property type="entry name" value="DNA-glycosylase"/>
    <property type="match status" value="1"/>
</dbReference>
<gene>
    <name evidence="12 15" type="primary">nth</name>
    <name evidence="15" type="ORF">ENR23_13010</name>
</gene>
<evidence type="ECO:0000256" key="6">
    <source>
        <dbReference type="ARBA" id="ARBA00023004"/>
    </source>
</evidence>
<dbReference type="SMART" id="SM00478">
    <property type="entry name" value="ENDO3c"/>
    <property type="match status" value="1"/>
</dbReference>
<dbReference type="FunFam" id="1.10.340.30:FF:000001">
    <property type="entry name" value="Endonuclease III"/>
    <property type="match status" value="1"/>
</dbReference>
<keyword evidence="7 12" id="KW-0411">Iron-sulfur</keyword>
<keyword evidence="3 12" id="KW-0479">Metal-binding</keyword>
<keyword evidence="6 12" id="KW-0408">Iron</keyword>
<comment type="cofactor">
    <cofactor evidence="12">
        <name>[4Fe-4S] cluster</name>
        <dbReference type="ChEBI" id="CHEBI:49883"/>
    </cofactor>
    <text evidence="12">Binds 1 [4Fe-4S] cluster.</text>
</comment>
<evidence type="ECO:0000256" key="11">
    <source>
        <dbReference type="ARBA" id="ARBA00023295"/>
    </source>
</evidence>
<dbReference type="NCBIfam" id="TIGR01083">
    <property type="entry name" value="nth"/>
    <property type="match status" value="1"/>
</dbReference>
<evidence type="ECO:0000313" key="15">
    <source>
        <dbReference type="EMBL" id="HGZ44312.1"/>
    </source>
</evidence>
<dbReference type="GO" id="GO:0051539">
    <property type="term" value="F:4 iron, 4 sulfur cluster binding"/>
    <property type="evidence" value="ECO:0007669"/>
    <property type="project" value="UniProtKB-UniRule"/>
</dbReference>
<dbReference type="CDD" id="cd00056">
    <property type="entry name" value="ENDO3c"/>
    <property type="match status" value="1"/>
</dbReference>
<name>A0A832I3K9_UNCEI</name>
<proteinExistence type="inferred from homology"/>
<dbReference type="EC" id="4.2.99.18" evidence="12"/>
<protein>
    <recommendedName>
        <fullName evidence="12">Endonuclease III</fullName>
        <ecNumber evidence="12">4.2.99.18</ecNumber>
    </recommendedName>
    <alternativeName>
        <fullName evidence="12">DNA-(apurinic or apyrimidinic site) lyase</fullName>
    </alternativeName>
</protein>
<evidence type="ECO:0000256" key="7">
    <source>
        <dbReference type="ARBA" id="ARBA00023014"/>
    </source>
</evidence>
<evidence type="ECO:0000256" key="5">
    <source>
        <dbReference type="ARBA" id="ARBA00022801"/>
    </source>
</evidence>
<feature type="compositionally biased region" description="Low complexity" evidence="13">
    <location>
        <begin position="17"/>
        <end position="27"/>
    </location>
</feature>
<comment type="similarity">
    <text evidence="1 12">Belongs to the Nth/MutY family.</text>
</comment>
<dbReference type="InterPro" id="IPR004035">
    <property type="entry name" value="Endouclease-III_FeS-bd_BS"/>
</dbReference>
<feature type="binding site" evidence="12">
    <location>
        <position position="289"/>
    </location>
    <ligand>
        <name>[4Fe-4S] cluster</name>
        <dbReference type="ChEBI" id="CHEBI:49883"/>
    </ligand>
</feature>
<dbReference type="InterPro" id="IPR000445">
    <property type="entry name" value="HhH_motif"/>
</dbReference>
<evidence type="ECO:0000256" key="3">
    <source>
        <dbReference type="ARBA" id="ARBA00022723"/>
    </source>
</evidence>
<keyword evidence="4 12" id="KW-0227">DNA damage</keyword>
<dbReference type="AlphaFoldDB" id="A0A832I3K9"/>
<dbReference type="GO" id="GO:0006285">
    <property type="term" value="P:base-excision repair, AP site formation"/>
    <property type="evidence" value="ECO:0007669"/>
    <property type="project" value="TreeGrafter"/>
</dbReference>
<comment type="function">
    <text evidence="12">DNA repair enzyme that has both DNA N-glycosylase activity and AP-lyase activity. The DNA N-glycosylase activity releases various damaged pyrimidines from DNA by cleaving the N-glycosidic bond, leaving an AP (apurinic/apyrimidinic) site. The AP-lyase activity cleaves the phosphodiester bond 3' to the AP site by a beta-elimination, leaving a 3'-terminal unsaturated sugar and a product with a terminal 5'-phosphate.</text>
</comment>
<keyword evidence="15" id="KW-0540">Nuclease</keyword>
<dbReference type="Gene3D" id="1.10.1670.10">
    <property type="entry name" value="Helix-hairpin-Helix base-excision DNA repair enzymes (C-terminal)"/>
    <property type="match status" value="1"/>
</dbReference>
<keyword evidence="8 12" id="KW-0238">DNA-binding</keyword>
<evidence type="ECO:0000256" key="1">
    <source>
        <dbReference type="ARBA" id="ARBA00008343"/>
    </source>
</evidence>
<sequence>MPRKSPRARRKPDDTPRLPGAGRPRATPGRRRAARAAAPPAGAHAPKGARGTAARPAAAAGAGARRPAARPARPKRAGRPAPAAGRRAAAARPAARRARFAPPDPARVARILDLLDRAHPDARCALDFANPLQLLVATILSAQCTDERVNKVTPALFARWPDAAALASATQAEVEEAVRPTGFFRMKARAIREAAADIVARHGGEVPRTLEALTALRGVGRKTANVVLGNAFGIPGLVVDTHVTRLAKRLGLTNETDAVKIEFALMPVIPRERWTIFSHWLILHGRRVCHARKPKCSACPLAPHCPRVGVTASQ</sequence>
<dbReference type="Pfam" id="PF00730">
    <property type="entry name" value="HhH-GPD"/>
    <property type="match status" value="1"/>
</dbReference>
<keyword evidence="15" id="KW-0255">Endonuclease</keyword>
<evidence type="ECO:0000256" key="13">
    <source>
        <dbReference type="SAM" id="MobiDB-lite"/>
    </source>
</evidence>
<dbReference type="FunFam" id="1.10.1670.10:FF:000001">
    <property type="entry name" value="Endonuclease III"/>
    <property type="match status" value="1"/>
</dbReference>
<dbReference type="InterPro" id="IPR003265">
    <property type="entry name" value="HhH-GPD_domain"/>
</dbReference>
<feature type="binding site" evidence="12">
    <location>
        <position position="305"/>
    </location>
    <ligand>
        <name>[4Fe-4S] cluster</name>
        <dbReference type="ChEBI" id="CHEBI:49883"/>
    </ligand>
</feature>
<dbReference type="InterPro" id="IPR003651">
    <property type="entry name" value="Endonuclease3_FeS-loop_motif"/>
</dbReference>
<evidence type="ECO:0000259" key="14">
    <source>
        <dbReference type="SMART" id="SM00478"/>
    </source>
</evidence>
<dbReference type="EMBL" id="DSQF01000026">
    <property type="protein sequence ID" value="HGZ44312.1"/>
    <property type="molecule type" value="Genomic_DNA"/>
</dbReference>
<dbReference type="PROSITE" id="PS00764">
    <property type="entry name" value="ENDONUCLEASE_III_1"/>
    <property type="match status" value="1"/>
</dbReference>
<dbReference type="GO" id="GO:0019104">
    <property type="term" value="F:DNA N-glycosylase activity"/>
    <property type="evidence" value="ECO:0007669"/>
    <property type="project" value="UniProtKB-UniRule"/>
</dbReference>
<feature type="compositionally biased region" description="Low complexity" evidence="13">
    <location>
        <begin position="79"/>
        <end position="93"/>
    </location>
</feature>
<dbReference type="PANTHER" id="PTHR10359:SF18">
    <property type="entry name" value="ENDONUCLEASE III"/>
    <property type="match status" value="1"/>
</dbReference>
<keyword evidence="9 12" id="KW-0234">DNA repair</keyword>
<dbReference type="GO" id="GO:0046872">
    <property type="term" value="F:metal ion binding"/>
    <property type="evidence" value="ECO:0007669"/>
    <property type="project" value="UniProtKB-KW"/>
</dbReference>
<dbReference type="SMART" id="SM00525">
    <property type="entry name" value="FES"/>
    <property type="match status" value="1"/>
</dbReference>
<dbReference type="HAMAP" id="MF_00942">
    <property type="entry name" value="Nth"/>
    <property type="match status" value="1"/>
</dbReference>
<dbReference type="GO" id="GO:0140078">
    <property type="term" value="F:class I DNA-(apurinic or apyrimidinic site) endonuclease activity"/>
    <property type="evidence" value="ECO:0007669"/>
    <property type="project" value="UniProtKB-EC"/>
</dbReference>
<feature type="compositionally biased region" description="Low complexity" evidence="13">
    <location>
        <begin position="35"/>
        <end position="71"/>
    </location>
</feature>
<keyword evidence="10 12" id="KW-0456">Lyase</keyword>
<dbReference type="Gene3D" id="1.10.340.30">
    <property type="entry name" value="Hypothetical protein, domain 2"/>
    <property type="match status" value="1"/>
</dbReference>
<reference evidence="15" key="1">
    <citation type="journal article" date="2020" name="mSystems">
        <title>Genome- and Community-Level Interaction Insights into Carbon Utilization and Element Cycling Functions of Hydrothermarchaeota in Hydrothermal Sediment.</title>
        <authorList>
            <person name="Zhou Z."/>
            <person name="Liu Y."/>
            <person name="Xu W."/>
            <person name="Pan J."/>
            <person name="Luo Z.H."/>
            <person name="Li M."/>
        </authorList>
    </citation>
    <scope>NUCLEOTIDE SEQUENCE [LARGE SCALE GENOMIC DNA]</scope>
    <source>
        <strain evidence="15">SpSt-381</strain>
    </source>
</reference>
<accession>A0A832I3K9</accession>
<dbReference type="GO" id="GO:0003677">
    <property type="term" value="F:DNA binding"/>
    <property type="evidence" value="ECO:0007669"/>
    <property type="project" value="UniProtKB-UniRule"/>
</dbReference>
<evidence type="ECO:0000256" key="4">
    <source>
        <dbReference type="ARBA" id="ARBA00022763"/>
    </source>
</evidence>
<comment type="catalytic activity">
    <reaction evidence="12">
        <text>2'-deoxyribonucleotide-(2'-deoxyribose 5'-phosphate)-2'-deoxyribonucleotide-DNA = a 3'-end 2'-deoxyribonucleotide-(2,3-dehydro-2,3-deoxyribose 5'-phosphate)-DNA + a 5'-end 5'-phospho-2'-deoxyribonucleoside-DNA + H(+)</text>
        <dbReference type="Rhea" id="RHEA:66592"/>
        <dbReference type="Rhea" id="RHEA-COMP:13180"/>
        <dbReference type="Rhea" id="RHEA-COMP:16897"/>
        <dbReference type="Rhea" id="RHEA-COMP:17067"/>
        <dbReference type="ChEBI" id="CHEBI:15378"/>
        <dbReference type="ChEBI" id="CHEBI:136412"/>
        <dbReference type="ChEBI" id="CHEBI:157695"/>
        <dbReference type="ChEBI" id="CHEBI:167181"/>
        <dbReference type="EC" id="4.2.99.18"/>
    </reaction>
</comment>
<dbReference type="InterPro" id="IPR023170">
    <property type="entry name" value="HhH_base_excis_C"/>
</dbReference>
<organism evidence="15">
    <name type="scientific">Eiseniibacteriota bacterium</name>
    <dbReference type="NCBI Taxonomy" id="2212470"/>
    <lineage>
        <taxon>Bacteria</taxon>
        <taxon>Candidatus Eiseniibacteriota</taxon>
    </lineage>
</organism>
<comment type="caution">
    <text evidence="15">The sequence shown here is derived from an EMBL/GenBank/DDBJ whole genome shotgun (WGS) entry which is preliminary data.</text>
</comment>
<feature type="binding site" evidence="12">
    <location>
        <position position="296"/>
    </location>
    <ligand>
        <name>[4Fe-4S] cluster</name>
        <dbReference type="ChEBI" id="CHEBI:49883"/>
    </ligand>
</feature>
<evidence type="ECO:0000256" key="8">
    <source>
        <dbReference type="ARBA" id="ARBA00023125"/>
    </source>
</evidence>
<feature type="region of interest" description="Disordered" evidence="13">
    <location>
        <begin position="1"/>
        <end position="102"/>
    </location>
</feature>
<dbReference type="PANTHER" id="PTHR10359">
    <property type="entry name" value="A/G-SPECIFIC ADENINE GLYCOSYLASE/ENDONUCLEASE III"/>
    <property type="match status" value="1"/>
</dbReference>
<dbReference type="InterPro" id="IPR011257">
    <property type="entry name" value="DNA_glycosylase"/>
</dbReference>
<evidence type="ECO:0000256" key="10">
    <source>
        <dbReference type="ARBA" id="ARBA00023239"/>
    </source>
</evidence>
<feature type="domain" description="HhH-GPD" evidence="14">
    <location>
        <begin position="140"/>
        <end position="287"/>
    </location>
</feature>
<dbReference type="Pfam" id="PF00633">
    <property type="entry name" value="HHH"/>
    <property type="match status" value="1"/>
</dbReference>